<dbReference type="EMBL" id="JPEP01000002">
    <property type="protein sequence ID" value="KEY19506.1"/>
    <property type="molecule type" value="Genomic_DNA"/>
</dbReference>
<protein>
    <recommendedName>
        <fullName evidence="5">Lipoprotein</fullName>
    </recommendedName>
</protein>
<dbReference type="EMBL" id="LR134441">
    <property type="protein sequence ID" value="VEH97297.1"/>
    <property type="molecule type" value="Genomic_DNA"/>
</dbReference>
<organism evidence="2 4">
    <name type="scientific">Kaistella antarctica</name>
    <dbReference type="NCBI Taxonomy" id="266748"/>
    <lineage>
        <taxon>Bacteria</taxon>
        <taxon>Pseudomonadati</taxon>
        <taxon>Bacteroidota</taxon>
        <taxon>Flavobacteriia</taxon>
        <taxon>Flavobacteriales</taxon>
        <taxon>Weeksellaceae</taxon>
        <taxon>Chryseobacterium group</taxon>
        <taxon>Kaistella</taxon>
    </lineage>
</organism>
<dbReference type="STRING" id="266748.HY04_14020"/>
<keyword evidence="3" id="KW-1185">Reference proteome</keyword>
<sequence>MKKIILSALVMSLTMISCEKKTTDLVTSDDSLDSMIVVPETNEPIESSSLQTCYMQATGKDSVFVSLEDNLGTIIGKMRYKNFEKDSSVGDLVGSQNGDTLKLMYTFEAEGTTSEREIYFLRKGSDIIEGIGEHTTEGIKSKYENSAKLKYEGHILTQVDCTDFEKKFKTK</sequence>
<name>A0A448NPA7_9FLAO</name>
<dbReference type="Proteomes" id="UP000028349">
    <property type="component" value="Unassembled WGS sequence"/>
</dbReference>
<proteinExistence type="predicted"/>
<gene>
    <name evidence="1" type="ORF">HY04_14020</name>
    <name evidence="2" type="ORF">NCTC13489_00775</name>
</gene>
<dbReference type="Proteomes" id="UP000270036">
    <property type="component" value="Chromosome"/>
</dbReference>
<reference evidence="2 4" key="2">
    <citation type="submission" date="2018-12" db="EMBL/GenBank/DDBJ databases">
        <authorList>
            <consortium name="Pathogen Informatics"/>
        </authorList>
    </citation>
    <scope>NUCLEOTIDE SEQUENCE [LARGE SCALE GENOMIC DNA]</scope>
    <source>
        <strain evidence="2 4">NCTC13489</strain>
    </source>
</reference>
<dbReference type="KEGG" id="cant:NCTC13489_00775"/>
<accession>A0A448NPA7</accession>
<evidence type="ECO:0000313" key="4">
    <source>
        <dbReference type="Proteomes" id="UP000270036"/>
    </source>
</evidence>
<evidence type="ECO:0000313" key="1">
    <source>
        <dbReference type="EMBL" id="KEY19506.1"/>
    </source>
</evidence>
<dbReference type="RefSeq" id="WP_034720681.1">
    <property type="nucleotide sequence ID" value="NZ_FOIX01000003.1"/>
</dbReference>
<dbReference type="AlphaFoldDB" id="A0A448NPA7"/>
<evidence type="ECO:0008006" key="5">
    <source>
        <dbReference type="Google" id="ProtNLM"/>
    </source>
</evidence>
<evidence type="ECO:0000313" key="2">
    <source>
        <dbReference type="EMBL" id="VEH97297.1"/>
    </source>
</evidence>
<reference evidence="1 3" key="1">
    <citation type="submission" date="2014-07" db="EMBL/GenBank/DDBJ databases">
        <authorList>
            <person name="Pisani N.G."/>
            <person name="Newman J.D."/>
        </authorList>
    </citation>
    <scope>NUCLEOTIDE SEQUENCE [LARGE SCALE GENOMIC DNA]</scope>
    <source>
        <strain evidence="1 3">LMG 24720</strain>
    </source>
</reference>
<dbReference type="PROSITE" id="PS51257">
    <property type="entry name" value="PROKAR_LIPOPROTEIN"/>
    <property type="match status" value="1"/>
</dbReference>
<evidence type="ECO:0000313" key="3">
    <source>
        <dbReference type="Proteomes" id="UP000028349"/>
    </source>
</evidence>